<organism evidence="1 2">
    <name type="scientific">Ricinus communis</name>
    <name type="common">Castor bean</name>
    <dbReference type="NCBI Taxonomy" id="3988"/>
    <lineage>
        <taxon>Eukaryota</taxon>
        <taxon>Viridiplantae</taxon>
        <taxon>Streptophyta</taxon>
        <taxon>Embryophyta</taxon>
        <taxon>Tracheophyta</taxon>
        <taxon>Spermatophyta</taxon>
        <taxon>Magnoliopsida</taxon>
        <taxon>eudicotyledons</taxon>
        <taxon>Gunneridae</taxon>
        <taxon>Pentapetalae</taxon>
        <taxon>rosids</taxon>
        <taxon>fabids</taxon>
        <taxon>Malpighiales</taxon>
        <taxon>Euphorbiaceae</taxon>
        <taxon>Acalyphoideae</taxon>
        <taxon>Acalypheae</taxon>
        <taxon>Ricinus</taxon>
    </lineage>
</organism>
<dbReference type="InParanoid" id="B9S4V8"/>
<sequence length="161" mass="18775">MVREGYLEELRKIDQSRYSFQHDSIEFLKNSEIDFGRLNRHYILRKHQVLQLIVDIKHMVSLCEGLFNGEFGMQKLAKVMEVERVGMAHQAGSDSLLTSQLFAKIKDTFQVEESSIWTIYMVFIQRMQITAATNSYSSQSTLAQDDIPFIHCHHRLFPICT</sequence>
<dbReference type="eggNOG" id="KOG0304">
    <property type="taxonomic scope" value="Eukaryota"/>
</dbReference>
<dbReference type="EMBL" id="EQ973866">
    <property type="protein sequence ID" value="EEF41432.1"/>
    <property type="molecule type" value="Genomic_DNA"/>
</dbReference>
<accession>B9S4V8</accession>
<dbReference type="Gene3D" id="3.30.420.10">
    <property type="entry name" value="Ribonuclease H-like superfamily/Ribonuclease H"/>
    <property type="match status" value="1"/>
</dbReference>
<dbReference type="InterPro" id="IPR039637">
    <property type="entry name" value="CNOT7/CNOT8/Pop2"/>
</dbReference>
<dbReference type="AlphaFoldDB" id="B9S4V8"/>
<evidence type="ECO:0000313" key="2">
    <source>
        <dbReference type="Proteomes" id="UP000008311"/>
    </source>
</evidence>
<dbReference type="SUPFAM" id="SSF53098">
    <property type="entry name" value="Ribonuclease H-like"/>
    <property type="match status" value="1"/>
</dbReference>
<evidence type="ECO:0000313" key="1">
    <source>
        <dbReference type="EMBL" id="EEF41432.1"/>
    </source>
</evidence>
<dbReference type="InterPro" id="IPR012337">
    <property type="entry name" value="RNaseH-like_sf"/>
</dbReference>
<dbReference type="Proteomes" id="UP000008311">
    <property type="component" value="Unassembled WGS sequence"/>
</dbReference>
<protein>
    <submittedName>
        <fullName evidence="1">Ccr4-associated factor, putative</fullName>
    </submittedName>
</protein>
<dbReference type="InterPro" id="IPR036397">
    <property type="entry name" value="RNaseH_sf"/>
</dbReference>
<dbReference type="GO" id="GO:0003676">
    <property type="term" value="F:nucleic acid binding"/>
    <property type="evidence" value="ECO:0007669"/>
    <property type="project" value="InterPro"/>
</dbReference>
<reference evidence="2" key="1">
    <citation type="journal article" date="2010" name="Nat. Biotechnol.">
        <title>Draft genome sequence of the oilseed species Ricinus communis.</title>
        <authorList>
            <person name="Chan A.P."/>
            <person name="Crabtree J."/>
            <person name="Zhao Q."/>
            <person name="Lorenzi H."/>
            <person name="Orvis J."/>
            <person name="Puiu D."/>
            <person name="Melake-Berhan A."/>
            <person name="Jones K.M."/>
            <person name="Redman J."/>
            <person name="Chen G."/>
            <person name="Cahoon E.B."/>
            <person name="Gedil M."/>
            <person name="Stanke M."/>
            <person name="Haas B.J."/>
            <person name="Wortman J.R."/>
            <person name="Fraser-Liggett C.M."/>
            <person name="Ravel J."/>
            <person name="Rabinowicz P.D."/>
        </authorList>
    </citation>
    <scope>NUCLEOTIDE SEQUENCE [LARGE SCALE GENOMIC DNA]</scope>
    <source>
        <strain evidence="2">cv. Hale</strain>
    </source>
</reference>
<dbReference type="PANTHER" id="PTHR10797">
    <property type="entry name" value="CCR4-NOT TRANSCRIPTION COMPLEX SUBUNIT"/>
    <property type="match status" value="1"/>
</dbReference>
<proteinExistence type="predicted"/>
<keyword evidence="2" id="KW-1185">Reference proteome</keyword>
<dbReference type="GO" id="GO:0030014">
    <property type="term" value="C:CCR4-NOT complex"/>
    <property type="evidence" value="ECO:0007669"/>
    <property type="project" value="InterPro"/>
</dbReference>
<gene>
    <name evidence="1" type="ORF">RCOM_0993080</name>
</gene>
<dbReference type="STRING" id="3988.B9S4V8"/>
<name>B9S4V8_RICCO</name>
<dbReference type="GO" id="GO:0004535">
    <property type="term" value="F:poly(A)-specific ribonuclease activity"/>
    <property type="evidence" value="ECO:0007669"/>
    <property type="project" value="InterPro"/>
</dbReference>